<dbReference type="Gene3D" id="3.40.50.300">
    <property type="entry name" value="P-loop containing nucleotide triphosphate hydrolases"/>
    <property type="match status" value="1"/>
</dbReference>
<dbReference type="GO" id="GO:0016887">
    <property type="term" value="F:ATP hydrolysis activity"/>
    <property type="evidence" value="ECO:0007669"/>
    <property type="project" value="InterPro"/>
</dbReference>
<name>A0A7C4FFC2_THEPE</name>
<dbReference type="PANTHER" id="PTHR43067:SF3">
    <property type="entry name" value="MALTOSE ABC TRANSPORTER, ATP-BINDING PROTEIN"/>
    <property type="match status" value="1"/>
</dbReference>
<proteinExistence type="predicted"/>
<sequence>MVSVEPLLEVKNLKAYYRTFFGVVRAVDGVSFELYRGEILGIIGESGCGKSSLVQSIVLPKPPLYVVEGSVLLHENGRTVDLAKLDSKARRSFLGTRISLVPQYVMDALPTVRRVRDVLRDIAREKNPDYEELRRLFIKRLRDVNLDKSVLDRYPLELSGGMRQRTILALATLFNPDVLIADEPASALDLVSQRQVLELLRQLRDEKIVGSVIFITHDIASVRQIADRVLVMYAGKIIENGTIEDVVKEPLHPYTKVLISSVPPLGVSYAERRLEGLRGAPPSLLNPPSGCRFAPRCPYAFARCMKEEPPLFKTEGGRLVSCWLYVGR</sequence>
<dbReference type="PANTHER" id="PTHR43067">
    <property type="entry name" value="OLIGOPEPTIDE/DIPEPTIDE ABC TRANSPORTER, ATPASE SUBUNIT"/>
    <property type="match status" value="1"/>
</dbReference>
<dbReference type="InterPro" id="IPR027417">
    <property type="entry name" value="P-loop_NTPase"/>
</dbReference>
<feature type="domain" description="ABC transporter" evidence="4">
    <location>
        <begin position="8"/>
        <end position="259"/>
    </location>
</feature>
<comment type="caution">
    <text evidence="5">The sequence shown here is derived from an EMBL/GenBank/DDBJ whole genome shotgun (WGS) entry which is preliminary data.</text>
</comment>
<dbReference type="PROSITE" id="PS50893">
    <property type="entry name" value="ABC_TRANSPORTER_2"/>
    <property type="match status" value="1"/>
</dbReference>
<keyword evidence="2" id="KW-0547">Nucleotide-binding</keyword>
<keyword evidence="1" id="KW-0813">Transport</keyword>
<dbReference type="AlphaFoldDB" id="A0A7C4FFC2"/>
<dbReference type="InterPro" id="IPR013563">
    <property type="entry name" value="Oligopep_ABC_C"/>
</dbReference>
<evidence type="ECO:0000256" key="1">
    <source>
        <dbReference type="ARBA" id="ARBA00022448"/>
    </source>
</evidence>
<dbReference type="Pfam" id="PF08352">
    <property type="entry name" value="oligo_HPY"/>
    <property type="match status" value="1"/>
</dbReference>
<evidence type="ECO:0000313" key="5">
    <source>
        <dbReference type="EMBL" id="HGI44129.1"/>
    </source>
</evidence>
<dbReference type="InterPro" id="IPR003593">
    <property type="entry name" value="AAA+_ATPase"/>
</dbReference>
<dbReference type="GO" id="GO:0015833">
    <property type="term" value="P:peptide transport"/>
    <property type="evidence" value="ECO:0007669"/>
    <property type="project" value="InterPro"/>
</dbReference>
<keyword evidence="3 5" id="KW-0067">ATP-binding</keyword>
<accession>A0A7C4FFC2</accession>
<dbReference type="CDD" id="cd03257">
    <property type="entry name" value="ABC_NikE_OppD_transporters"/>
    <property type="match status" value="1"/>
</dbReference>
<dbReference type="EMBL" id="DTFI01000193">
    <property type="protein sequence ID" value="HGI44129.1"/>
    <property type="molecule type" value="Genomic_DNA"/>
</dbReference>
<evidence type="ECO:0000256" key="2">
    <source>
        <dbReference type="ARBA" id="ARBA00022741"/>
    </source>
</evidence>
<dbReference type="SMART" id="SM00382">
    <property type="entry name" value="AAA"/>
    <property type="match status" value="1"/>
</dbReference>
<dbReference type="Pfam" id="PF00005">
    <property type="entry name" value="ABC_tran"/>
    <property type="match status" value="1"/>
</dbReference>
<protein>
    <submittedName>
        <fullName evidence="5">ABC transporter ATP-binding protein</fullName>
    </submittedName>
</protein>
<reference evidence="5" key="1">
    <citation type="journal article" date="2020" name="mSystems">
        <title>Genome- and Community-Level Interaction Insights into Carbon Utilization and Element Cycling Functions of Hydrothermarchaeota in Hydrothermal Sediment.</title>
        <authorList>
            <person name="Zhou Z."/>
            <person name="Liu Y."/>
            <person name="Xu W."/>
            <person name="Pan J."/>
            <person name="Luo Z.H."/>
            <person name="Li M."/>
        </authorList>
    </citation>
    <scope>NUCLEOTIDE SEQUENCE [LARGE SCALE GENOMIC DNA]</scope>
    <source>
        <strain evidence="5">SpSt-735</strain>
    </source>
</reference>
<gene>
    <name evidence="5" type="ORF">ENV17_07075</name>
</gene>
<dbReference type="NCBIfam" id="TIGR01727">
    <property type="entry name" value="oligo_HPY"/>
    <property type="match status" value="1"/>
</dbReference>
<dbReference type="SUPFAM" id="SSF52540">
    <property type="entry name" value="P-loop containing nucleoside triphosphate hydrolases"/>
    <property type="match status" value="1"/>
</dbReference>
<dbReference type="InterPro" id="IPR003439">
    <property type="entry name" value="ABC_transporter-like_ATP-bd"/>
</dbReference>
<dbReference type="GO" id="GO:0005524">
    <property type="term" value="F:ATP binding"/>
    <property type="evidence" value="ECO:0007669"/>
    <property type="project" value="UniProtKB-KW"/>
</dbReference>
<evidence type="ECO:0000256" key="3">
    <source>
        <dbReference type="ARBA" id="ARBA00022840"/>
    </source>
</evidence>
<organism evidence="5">
    <name type="scientific">Thermofilum pendens</name>
    <dbReference type="NCBI Taxonomy" id="2269"/>
    <lineage>
        <taxon>Archaea</taxon>
        <taxon>Thermoproteota</taxon>
        <taxon>Thermoprotei</taxon>
        <taxon>Thermofilales</taxon>
        <taxon>Thermofilaceae</taxon>
        <taxon>Thermofilum</taxon>
    </lineage>
</organism>
<evidence type="ECO:0000259" key="4">
    <source>
        <dbReference type="PROSITE" id="PS50893"/>
    </source>
</evidence>